<evidence type="ECO:0000256" key="2">
    <source>
        <dbReference type="ARBA" id="ARBA00023027"/>
    </source>
</evidence>
<gene>
    <name evidence="4" type="primary">ghrA</name>
    <name evidence="4" type="ORF">OFBG_01622</name>
</gene>
<organism evidence="4 5">
    <name type="scientific">Oxalobacter formigenes OXCC13</name>
    <dbReference type="NCBI Taxonomy" id="556269"/>
    <lineage>
        <taxon>Bacteria</taxon>
        <taxon>Pseudomonadati</taxon>
        <taxon>Pseudomonadota</taxon>
        <taxon>Betaproteobacteria</taxon>
        <taxon>Burkholderiales</taxon>
        <taxon>Oxalobacteraceae</taxon>
        <taxon>Oxalobacter</taxon>
    </lineage>
</organism>
<evidence type="ECO:0000259" key="3">
    <source>
        <dbReference type="Pfam" id="PF02826"/>
    </source>
</evidence>
<dbReference type="AlphaFoldDB" id="C3XBL8"/>
<dbReference type="PROSITE" id="PS00671">
    <property type="entry name" value="D_2_HYDROXYACID_DH_3"/>
    <property type="match status" value="1"/>
</dbReference>
<dbReference type="Pfam" id="PF02826">
    <property type="entry name" value="2-Hacid_dh_C"/>
    <property type="match status" value="1"/>
</dbReference>
<dbReference type="STRING" id="847.BRW83_0470"/>
<dbReference type="GO" id="GO:0051287">
    <property type="term" value="F:NAD binding"/>
    <property type="evidence" value="ECO:0007669"/>
    <property type="project" value="InterPro"/>
</dbReference>
<dbReference type="InterPro" id="IPR006140">
    <property type="entry name" value="D-isomer_DH_NAD-bd"/>
</dbReference>
<dbReference type="InterPro" id="IPR036291">
    <property type="entry name" value="NAD(P)-bd_dom_sf"/>
</dbReference>
<dbReference type="GO" id="GO:0030267">
    <property type="term" value="F:glyoxylate reductase (NADPH) activity"/>
    <property type="evidence" value="ECO:0007669"/>
    <property type="project" value="UniProtKB-EC"/>
</dbReference>
<dbReference type="GO" id="GO:0016618">
    <property type="term" value="F:hydroxypyruvate reductase [NAD(P)H] activity"/>
    <property type="evidence" value="ECO:0007669"/>
    <property type="project" value="UniProtKB-EC"/>
</dbReference>
<feature type="domain" description="D-isomer specific 2-hydroxyacid dehydrogenase NAD-binding" evidence="3">
    <location>
        <begin position="103"/>
        <end position="274"/>
    </location>
</feature>
<dbReference type="SUPFAM" id="SSF51735">
    <property type="entry name" value="NAD(P)-binding Rossmann-fold domains"/>
    <property type="match status" value="1"/>
</dbReference>
<dbReference type="PANTHER" id="PTHR43333:SF1">
    <property type="entry name" value="D-ISOMER SPECIFIC 2-HYDROXYACID DEHYDROGENASE NAD-BINDING DOMAIN-CONTAINING PROTEIN"/>
    <property type="match status" value="1"/>
</dbReference>
<keyword evidence="4" id="KW-0670">Pyruvate</keyword>
<reference evidence="4 5" key="1">
    <citation type="submission" date="2009-02" db="EMBL/GenBank/DDBJ databases">
        <title>The Genome Sequence of Oxalobacter formigenes OXCC13.</title>
        <authorList>
            <consortium name="The Broad Institute Genome Sequencing Platform"/>
            <person name="Ward D."/>
            <person name="Young S.K."/>
            <person name="Kodira C.D."/>
            <person name="Zeng Q."/>
            <person name="Koehrsen M."/>
            <person name="Alvarado L."/>
            <person name="Berlin A."/>
            <person name="Borenstein D."/>
            <person name="Chen Z."/>
            <person name="Engels R."/>
            <person name="Freedman E."/>
            <person name="Gellesch M."/>
            <person name="Goldberg J."/>
            <person name="Griggs A."/>
            <person name="Gujja S."/>
            <person name="Heiman D."/>
            <person name="Hepburn T."/>
            <person name="Howarth C."/>
            <person name="Jen D."/>
            <person name="Larson L."/>
            <person name="Lewis B."/>
            <person name="Mehta T."/>
            <person name="Park D."/>
            <person name="Pearson M."/>
            <person name="Roberts A."/>
            <person name="Saif S."/>
            <person name="Shea T."/>
            <person name="Shenoy N."/>
            <person name="Sisk P."/>
            <person name="Stolte C."/>
            <person name="Sykes S."/>
            <person name="Walk T."/>
            <person name="White J."/>
            <person name="Yandava C."/>
            <person name="Allison M.J."/>
            <person name="Lander E."/>
            <person name="Nusbaum C."/>
            <person name="Galagan J."/>
            <person name="Birren B."/>
        </authorList>
    </citation>
    <scope>NUCLEOTIDE SEQUENCE [LARGE SCALE GENOMIC DNA]</scope>
    <source>
        <strain evidence="4 5">OXCC13</strain>
    </source>
</reference>
<dbReference type="HOGENOM" id="CLU_019796_1_0_4"/>
<name>C3XBL8_OXAFO</name>
<evidence type="ECO:0000256" key="1">
    <source>
        <dbReference type="ARBA" id="ARBA00023002"/>
    </source>
</evidence>
<dbReference type="EC" id="1.1.1.81" evidence="4"/>
<dbReference type="GeneID" id="77134380"/>
<sequence>MRILYYNEGEDPNEWLPKLAAALPEADIRLWQEGDTEPADYALVWHPPAALFENRQGLKAIFNLAAGVDSLLRLSHVIPSTIPIFRLEDAGMAIQMAEYVTHAVLRYYRRFDEYERLAREKKWEMLDPFKRQDFTIGIMGMGVMGTAVAQALSPFGFPVRGWSRHKKNIGFVDDFHGDNQLEAFLKDLRILICLLPLTPETKDILNMDRFQKLQKGAYLINMGRGAHLVEEDLLTALETGQIRAATLDVTREEPLPENHPFWKKENITITPHIGALTFCQATVEQVTRHIHAFEKGEKLTSLVDRNTGY</sequence>
<keyword evidence="1 4" id="KW-0560">Oxidoreductase</keyword>
<dbReference type="CDD" id="cd12164">
    <property type="entry name" value="GDH_like_2"/>
    <property type="match status" value="1"/>
</dbReference>
<keyword evidence="5" id="KW-1185">Reference proteome</keyword>
<evidence type="ECO:0000313" key="5">
    <source>
        <dbReference type="Proteomes" id="UP000005089"/>
    </source>
</evidence>
<dbReference type="PANTHER" id="PTHR43333">
    <property type="entry name" value="2-HACID_DH_C DOMAIN-CONTAINING PROTEIN"/>
    <property type="match status" value="1"/>
</dbReference>
<keyword evidence="2" id="KW-0520">NAD</keyword>
<dbReference type="EMBL" id="GG658170">
    <property type="protein sequence ID" value="EEO30594.1"/>
    <property type="molecule type" value="Genomic_DNA"/>
</dbReference>
<dbReference type="InterPro" id="IPR029753">
    <property type="entry name" value="D-isomer_DH_CS"/>
</dbReference>
<dbReference type="EC" id="1.1.1.79" evidence="4"/>
<dbReference type="Gene3D" id="3.40.50.720">
    <property type="entry name" value="NAD(P)-binding Rossmann-like Domain"/>
    <property type="match status" value="2"/>
</dbReference>
<dbReference type="Proteomes" id="UP000005089">
    <property type="component" value="Unassembled WGS sequence"/>
</dbReference>
<protein>
    <submittedName>
        <fullName evidence="4">Glyoxylate/hydroxypyruvate reductase A</fullName>
        <ecNumber evidence="4">1.1.1.79</ecNumber>
        <ecNumber evidence="4">1.1.1.81</ecNumber>
    </submittedName>
</protein>
<dbReference type="OrthoDB" id="9787219at2"/>
<accession>C3XBL8</accession>
<evidence type="ECO:0000313" key="4">
    <source>
        <dbReference type="EMBL" id="EEO30594.1"/>
    </source>
</evidence>
<dbReference type="eggNOG" id="COG0111">
    <property type="taxonomic scope" value="Bacteria"/>
</dbReference>
<proteinExistence type="predicted"/>
<dbReference type="RefSeq" id="WP_005881899.1">
    <property type="nucleotide sequence ID" value="NZ_CP019430.1"/>
</dbReference>